<reference evidence="1" key="2">
    <citation type="journal article" date="2015" name="Data Brief">
        <title>Shoot transcriptome of the giant reed, Arundo donax.</title>
        <authorList>
            <person name="Barrero R.A."/>
            <person name="Guerrero F.D."/>
            <person name="Moolhuijzen P."/>
            <person name="Goolsby J.A."/>
            <person name="Tidwell J."/>
            <person name="Bellgard S.E."/>
            <person name="Bellgard M.I."/>
        </authorList>
    </citation>
    <scope>NUCLEOTIDE SEQUENCE</scope>
    <source>
        <tissue evidence="1">Shoot tissue taken approximately 20 cm above the soil surface</tissue>
    </source>
</reference>
<name>A0A0A9FTG5_ARUDO</name>
<evidence type="ECO:0000313" key="1">
    <source>
        <dbReference type="EMBL" id="JAE14544.1"/>
    </source>
</evidence>
<reference evidence="1" key="1">
    <citation type="submission" date="2014-09" db="EMBL/GenBank/DDBJ databases">
        <authorList>
            <person name="Magalhaes I.L.F."/>
            <person name="Oliveira U."/>
            <person name="Santos F.R."/>
            <person name="Vidigal T.H.D.A."/>
            <person name="Brescovit A.D."/>
            <person name="Santos A.J."/>
        </authorList>
    </citation>
    <scope>NUCLEOTIDE SEQUENCE</scope>
    <source>
        <tissue evidence="1">Shoot tissue taken approximately 20 cm above the soil surface</tissue>
    </source>
</reference>
<proteinExistence type="predicted"/>
<dbReference type="EMBL" id="GBRH01183352">
    <property type="protein sequence ID" value="JAE14544.1"/>
    <property type="molecule type" value="Transcribed_RNA"/>
</dbReference>
<protein>
    <submittedName>
        <fullName evidence="1">Uncharacterized protein</fullName>
    </submittedName>
</protein>
<sequence length="12" mass="1524">MFYPFLPMFSLM</sequence>
<organism evidence="1">
    <name type="scientific">Arundo donax</name>
    <name type="common">Giant reed</name>
    <name type="synonym">Donax arundinaceus</name>
    <dbReference type="NCBI Taxonomy" id="35708"/>
    <lineage>
        <taxon>Eukaryota</taxon>
        <taxon>Viridiplantae</taxon>
        <taxon>Streptophyta</taxon>
        <taxon>Embryophyta</taxon>
        <taxon>Tracheophyta</taxon>
        <taxon>Spermatophyta</taxon>
        <taxon>Magnoliopsida</taxon>
        <taxon>Liliopsida</taxon>
        <taxon>Poales</taxon>
        <taxon>Poaceae</taxon>
        <taxon>PACMAD clade</taxon>
        <taxon>Arundinoideae</taxon>
        <taxon>Arundineae</taxon>
        <taxon>Arundo</taxon>
    </lineage>
</organism>
<accession>A0A0A9FTG5</accession>